<comment type="cofactor">
    <cofactor evidence="10">
        <name>Zn(2+)</name>
        <dbReference type="ChEBI" id="CHEBI:29105"/>
    </cofactor>
    <text evidence="10">Binds 1 zinc ion per subunit.</text>
</comment>
<evidence type="ECO:0000256" key="1">
    <source>
        <dbReference type="ARBA" id="ARBA00006227"/>
    </source>
</evidence>
<evidence type="ECO:0000256" key="8">
    <source>
        <dbReference type="ARBA" id="ARBA00023049"/>
    </source>
</evidence>
<dbReference type="SUPFAM" id="SSF52161">
    <property type="entry name" value="Ribosomal protein L13"/>
    <property type="match status" value="1"/>
</dbReference>
<dbReference type="GO" id="GO:0005840">
    <property type="term" value="C:ribosome"/>
    <property type="evidence" value="ECO:0007669"/>
    <property type="project" value="UniProtKB-KW"/>
</dbReference>
<keyword evidence="9" id="KW-0687">Ribonucleoprotein</keyword>
<dbReference type="Gene3D" id="3.30.2010.30">
    <property type="match status" value="1"/>
</dbReference>
<dbReference type="GO" id="GO:0004177">
    <property type="term" value="F:aminopeptidase activity"/>
    <property type="evidence" value="ECO:0007669"/>
    <property type="project" value="TreeGrafter"/>
</dbReference>
<keyword evidence="6 10" id="KW-0862">Zinc</keyword>
<dbReference type="GO" id="GO:0006508">
    <property type="term" value="P:proteolysis"/>
    <property type="evidence" value="ECO:0007669"/>
    <property type="project" value="UniProtKB-KW"/>
</dbReference>
<feature type="non-terminal residue" evidence="12">
    <location>
        <position position="373"/>
    </location>
</feature>
<evidence type="ECO:0000259" key="11">
    <source>
        <dbReference type="SMART" id="SM01263"/>
    </source>
</evidence>
<evidence type="ECO:0000256" key="9">
    <source>
        <dbReference type="ARBA" id="ARBA00023274"/>
    </source>
</evidence>
<comment type="caution">
    <text evidence="12">The sequence shown here is derived from an EMBL/GenBank/DDBJ whole genome shotgun (WGS) entry which is preliminary data.</text>
</comment>
<dbReference type="GO" id="GO:1990904">
    <property type="term" value="C:ribonucleoprotein complex"/>
    <property type="evidence" value="ECO:0007669"/>
    <property type="project" value="UniProtKB-KW"/>
</dbReference>
<proteinExistence type="inferred from homology"/>
<dbReference type="Gene3D" id="1.25.40.320">
    <property type="entry name" value="Peptidase M1, leukotriene A4 hydrolase/aminopeptidase C-terminal domain"/>
    <property type="match status" value="1"/>
</dbReference>
<dbReference type="InterPro" id="IPR034015">
    <property type="entry name" value="M1_LTA4H"/>
</dbReference>
<reference evidence="12 13" key="1">
    <citation type="journal article" date="2015" name="Genome Biol. Evol.">
        <title>The genome of winter moth (Operophtera brumata) provides a genomic perspective on sexual dimorphism and phenology.</title>
        <authorList>
            <person name="Derks M.F."/>
            <person name="Smit S."/>
            <person name="Salis L."/>
            <person name="Schijlen E."/>
            <person name="Bossers A."/>
            <person name="Mateman C."/>
            <person name="Pijl A.S."/>
            <person name="de Ridder D."/>
            <person name="Groenen M.A."/>
            <person name="Visser M.E."/>
            <person name="Megens H.J."/>
        </authorList>
    </citation>
    <scope>NUCLEOTIDE SEQUENCE [LARGE SCALE GENOMIC DNA]</scope>
    <source>
        <strain evidence="12">WM2013NL</strain>
        <tissue evidence="12">Head and thorax</tissue>
    </source>
</reference>
<name>A0A0L7LAC8_OPEBR</name>
<dbReference type="Pfam" id="PF09127">
    <property type="entry name" value="Leuk-A4-hydro_C"/>
    <property type="match status" value="1"/>
</dbReference>
<sequence>AWEFAETEKYLQAAERLCGPYVWTQYDLLVLPPSFPYGGMENPWTGNLVTNRNFEHFWLNEGFTVFLERKVNDELGSDNPFTKLVVDLKGKHPDDAFSTVFDDFLRSYLNKFAQKSLDTDQFKAYLLNYFKDNEQLKTAVSALAGRVRSAAPVSAEDVRALTPHQMIYLLQMLVDSVPLSVDRLREVGDKYKLNTSKNAEIQYRWLRLCVRSKDTARVDDVLQFVNAQGRMKYVRPLYRDLYAWEEVRARAVDNFLAHERYMMHVSAYTQWATFARTWHVFDCKWQDPYESANVIKKYLMGLHKPIYHPMNDCGDVVRLFIYPDGKIPENILENVSNQIRQLKQVPTRLDHIPEEEVQKFPKVMEYPEDYVLK</sequence>
<dbReference type="AlphaFoldDB" id="A0A0L7LAC8"/>
<evidence type="ECO:0000256" key="4">
    <source>
        <dbReference type="ARBA" id="ARBA00022723"/>
    </source>
</evidence>
<keyword evidence="5 12" id="KW-0378">Hydrolase</keyword>
<protein>
    <submittedName>
        <fullName evidence="12">Leukotriene A4 hydrolase</fullName>
    </submittedName>
</protein>
<dbReference type="Gene3D" id="1.10.390.10">
    <property type="entry name" value="Neutral Protease Domain 2"/>
    <property type="match status" value="1"/>
</dbReference>
<evidence type="ECO:0000256" key="2">
    <source>
        <dbReference type="ARBA" id="ARBA00010136"/>
    </source>
</evidence>
<gene>
    <name evidence="12" type="ORF">OBRU01_12295</name>
</gene>
<dbReference type="InterPro" id="IPR015211">
    <property type="entry name" value="Peptidase_M1_C"/>
</dbReference>
<dbReference type="SMART" id="SM01263">
    <property type="entry name" value="Leuk-A4-hydro_C"/>
    <property type="match status" value="1"/>
</dbReference>
<dbReference type="GO" id="GO:0008237">
    <property type="term" value="F:metallopeptidase activity"/>
    <property type="evidence" value="ECO:0007669"/>
    <property type="project" value="UniProtKB-KW"/>
</dbReference>
<keyword evidence="3" id="KW-0645">Protease</keyword>
<dbReference type="SUPFAM" id="SSF55486">
    <property type="entry name" value="Metalloproteases ('zincins'), catalytic domain"/>
    <property type="match status" value="1"/>
</dbReference>
<dbReference type="GO" id="GO:0043171">
    <property type="term" value="P:peptide catabolic process"/>
    <property type="evidence" value="ECO:0007669"/>
    <property type="project" value="TreeGrafter"/>
</dbReference>
<evidence type="ECO:0000256" key="3">
    <source>
        <dbReference type="ARBA" id="ARBA00022670"/>
    </source>
</evidence>
<dbReference type="InterPro" id="IPR005822">
    <property type="entry name" value="Ribosomal_uL13"/>
</dbReference>
<dbReference type="Gene3D" id="3.90.1180.10">
    <property type="entry name" value="Ribosomal protein L13"/>
    <property type="match status" value="2"/>
</dbReference>
<evidence type="ECO:0000256" key="5">
    <source>
        <dbReference type="ARBA" id="ARBA00022801"/>
    </source>
</evidence>
<dbReference type="Pfam" id="PF00572">
    <property type="entry name" value="Ribosomal_L13"/>
    <property type="match status" value="1"/>
</dbReference>
<dbReference type="Pfam" id="PF01433">
    <property type="entry name" value="Peptidase_M1"/>
    <property type="match status" value="1"/>
</dbReference>
<dbReference type="InterPro" id="IPR027268">
    <property type="entry name" value="Peptidase_M4/M1_CTD_sf"/>
</dbReference>
<dbReference type="EMBL" id="JTDY01001998">
    <property type="protein sequence ID" value="KOB72364.1"/>
    <property type="molecule type" value="Genomic_DNA"/>
</dbReference>
<dbReference type="GO" id="GO:0004301">
    <property type="term" value="F:epoxide hydrolase activity"/>
    <property type="evidence" value="ECO:0007669"/>
    <property type="project" value="TreeGrafter"/>
</dbReference>
<evidence type="ECO:0000313" key="12">
    <source>
        <dbReference type="EMBL" id="KOB72364.1"/>
    </source>
</evidence>
<accession>A0A0L7LAC8</accession>
<dbReference type="GO" id="GO:0008270">
    <property type="term" value="F:zinc ion binding"/>
    <property type="evidence" value="ECO:0007669"/>
    <property type="project" value="InterPro"/>
</dbReference>
<dbReference type="InterPro" id="IPR038502">
    <property type="entry name" value="M1_LTA-4_hydro/amino_C_sf"/>
</dbReference>
<organism evidence="12 13">
    <name type="scientific">Operophtera brumata</name>
    <name type="common">Winter moth</name>
    <name type="synonym">Phalaena brumata</name>
    <dbReference type="NCBI Taxonomy" id="104452"/>
    <lineage>
        <taxon>Eukaryota</taxon>
        <taxon>Metazoa</taxon>
        <taxon>Ecdysozoa</taxon>
        <taxon>Arthropoda</taxon>
        <taxon>Hexapoda</taxon>
        <taxon>Insecta</taxon>
        <taxon>Pterygota</taxon>
        <taxon>Neoptera</taxon>
        <taxon>Endopterygota</taxon>
        <taxon>Lepidoptera</taxon>
        <taxon>Glossata</taxon>
        <taxon>Ditrysia</taxon>
        <taxon>Geometroidea</taxon>
        <taxon>Geometridae</taxon>
        <taxon>Larentiinae</taxon>
        <taxon>Operophtera</taxon>
    </lineage>
</organism>
<evidence type="ECO:0000256" key="10">
    <source>
        <dbReference type="PIRSR" id="PIRSR634015-3"/>
    </source>
</evidence>
<keyword evidence="4 10" id="KW-0479">Metal-binding</keyword>
<dbReference type="GO" id="GO:0006412">
    <property type="term" value="P:translation"/>
    <property type="evidence" value="ECO:0007669"/>
    <property type="project" value="InterPro"/>
</dbReference>
<dbReference type="PANTHER" id="PTHR45726">
    <property type="entry name" value="LEUKOTRIENE A-4 HYDROLASE"/>
    <property type="match status" value="1"/>
</dbReference>
<dbReference type="GO" id="GO:0003735">
    <property type="term" value="F:structural constituent of ribosome"/>
    <property type="evidence" value="ECO:0007669"/>
    <property type="project" value="InterPro"/>
</dbReference>
<dbReference type="InterPro" id="IPR036899">
    <property type="entry name" value="Ribosomal_uL13_sf"/>
</dbReference>
<dbReference type="InterPro" id="IPR014782">
    <property type="entry name" value="Peptidase_M1_dom"/>
</dbReference>
<keyword evidence="7" id="KW-0689">Ribosomal protein</keyword>
<dbReference type="InterPro" id="IPR016024">
    <property type="entry name" value="ARM-type_fold"/>
</dbReference>
<dbReference type="Proteomes" id="UP000037510">
    <property type="component" value="Unassembled WGS sequence"/>
</dbReference>
<dbReference type="SUPFAM" id="SSF48371">
    <property type="entry name" value="ARM repeat"/>
    <property type="match status" value="1"/>
</dbReference>
<feature type="binding site" evidence="10">
    <location>
        <position position="61"/>
    </location>
    <ligand>
        <name>Zn(2+)</name>
        <dbReference type="ChEBI" id="CHEBI:29105"/>
        <note>catalytic</note>
    </ligand>
</feature>
<dbReference type="STRING" id="104452.A0A0L7LAC8"/>
<dbReference type="PANTHER" id="PTHR45726:SF3">
    <property type="entry name" value="LEUKOTRIENE A-4 HYDROLASE"/>
    <property type="match status" value="1"/>
</dbReference>
<feature type="non-terminal residue" evidence="12">
    <location>
        <position position="1"/>
    </location>
</feature>
<comment type="similarity">
    <text evidence="2">Belongs to the peptidase M1 family.</text>
</comment>
<evidence type="ECO:0000256" key="7">
    <source>
        <dbReference type="ARBA" id="ARBA00022980"/>
    </source>
</evidence>
<evidence type="ECO:0000313" key="13">
    <source>
        <dbReference type="Proteomes" id="UP000037510"/>
    </source>
</evidence>
<feature type="domain" description="Peptidase M1 leukotriene A4 hydrolase/aminopeptidase C-terminal" evidence="11">
    <location>
        <begin position="135"/>
        <end position="274"/>
    </location>
</feature>
<evidence type="ECO:0000256" key="6">
    <source>
        <dbReference type="ARBA" id="ARBA00022833"/>
    </source>
</evidence>
<keyword evidence="8" id="KW-0482">Metalloprotease</keyword>
<comment type="similarity">
    <text evidence="1">Belongs to the universal ribosomal protein uL13 family.</text>
</comment>
<dbReference type="GO" id="GO:0005829">
    <property type="term" value="C:cytosol"/>
    <property type="evidence" value="ECO:0007669"/>
    <property type="project" value="TreeGrafter"/>
</dbReference>
<keyword evidence="13" id="KW-1185">Reference proteome</keyword>